<dbReference type="InterPro" id="IPR014440">
    <property type="entry name" value="HCCAis_GSTk"/>
</dbReference>
<dbReference type="PIRSF" id="PIRSF006386">
    <property type="entry name" value="HCCAis_GSTk"/>
    <property type="match status" value="1"/>
</dbReference>
<dbReference type="GO" id="GO:0004364">
    <property type="term" value="F:glutathione transferase activity"/>
    <property type="evidence" value="ECO:0007669"/>
    <property type="project" value="UniProtKB-UniRule"/>
</dbReference>
<evidence type="ECO:0000313" key="8">
    <source>
        <dbReference type="Proteomes" id="UP000827284"/>
    </source>
</evidence>
<keyword evidence="2 4" id="KW-0808">Transferase</keyword>
<reference evidence="7" key="1">
    <citation type="submission" date="2021-11" db="EMBL/GenBank/DDBJ databases">
        <authorList>
            <person name="Herlambang A."/>
            <person name="Guo Y."/>
            <person name="Takashima Y."/>
            <person name="Nishizawa T."/>
        </authorList>
    </citation>
    <scope>NUCLEOTIDE SEQUENCE</scope>
    <source>
        <strain evidence="7">E1425</strain>
    </source>
</reference>
<dbReference type="InterPro" id="IPR036249">
    <property type="entry name" value="Thioredoxin-like_sf"/>
</dbReference>
<evidence type="ECO:0000259" key="6">
    <source>
        <dbReference type="Pfam" id="PF01323"/>
    </source>
</evidence>
<organism evidence="7 8">
    <name type="scientific">Entomortierella parvispora</name>
    <dbReference type="NCBI Taxonomy" id="205924"/>
    <lineage>
        <taxon>Eukaryota</taxon>
        <taxon>Fungi</taxon>
        <taxon>Fungi incertae sedis</taxon>
        <taxon>Mucoromycota</taxon>
        <taxon>Mortierellomycotina</taxon>
        <taxon>Mortierellomycetes</taxon>
        <taxon>Mortierellales</taxon>
        <taxon>Mortierellaceae</taxon>
        <taxon>Entomortierella</taxon>
    </lineage>
</organism>
<proteinExistence type="inferred from homology"/>
<feature type="domain" description="DSBA-like thioredoxin" evidence="6">
    <location>
        <begin position="7"/>
        <end position="209"/>
    </location>
</feature>
<dbReference type="FunFam" id="3.40.30.10:FF:000096">
    <property type="entry name" value="Glutathione S-transferase kappa"/>
    <property type="match status" value="1"/>
</dbReference>
<comment type="caution">
    <text evidence="7">The sequence shown here is derived from an EMBL/GenBank/DDBJ whole genome shotgun (WGS) entry which is preliminary data.</text>
</comment>
<dbReference type="GO" id="GO:0005739">
    <property type="term" value="C:mitochondrion"/>
    <property type="evidence" value="ECO:0007669"/>
    <property type="project" value="TreeGrafter"/>
</dbReference>
<evidence type="ECO:0000256" key="3">
    <source>
        <dbReference type="ARBA" id="ARBA00047960"/>
    </source>
</evidence>
<dbReference type="PANTHER" id="PTHR42943">
    <property type="entry name" value="GLUTATHIONE S-TRANSFERASE KAPPA"/>
    <property type="match status" value="1"/>
</dbReference>
<evidence type="ECO:0000256" key="4">
    <source>
        <dbReference type="PIRNR" id="PIRNR006386"/>
    </source>
</evidence>
<comment type="similarity">
    <text evidence="1 4">Belongs to the GST superfamily. Kappa family.</text>
</comment>
<dbReference type="EMBL" id="BQFW01000015">
    <property type="protein sequence ID" value="GJJ78853.1"/>
    <property type="molecule type" value="Genomic_DNA"/>
</dbReference>
<protein>
    <recommendedName>
        <fullName evidence="4">Glutathione S-transferase kappa</fullName>
        <ecNumber evidence="4">2.5.1.18</ecNumber>
    </recommendedName>
</protein>
<dbReference type="Gene3D" id="3.40.30.10">
    <property type="entry name" value="Glutaredoxin"/>
    <property type="match status" value="1"/>
</dbReference>
<dbReference type="Proteomes" id="UP000827284">
    <property type="component" value="Unassembled WGS sequence"/>
</dbReference>
<dbReference type="Pfam" id="PF01323">
    <property type="entry name" value="DSBA"/>
    <property type="match status" value="1"/>
</dbReference>
<evidence type="ECO:0000313" key="7">
    <source>
        <dbReference type="EMBL" id="GJJ78853.1"/>
    </source>
</evidence>
<reference evidence="7" key="2">
    <citation type="journal article" date="2022" name="Microbiol. Resour. Announc.">
        <title>Whole-Genome Sequence of Entomortierella parvispora E1425, a Mucoromycotan Fungus Associated with Burkholderiaceae-Related Endosymbiotic Bacteria.</title>
        <authorList>
            <person name="Herlambang A."/>
            <person name="Guo Y."/>
            <person name="Takashima Y."/>
            <person name="Narisawa K."/>
            <person name="Ohta H."/>
            <person name="Nishizawa T."/>
        </authorList>
    </citation>
    <scope>NUCLEOTIDE SEQUENCE</scope>
    <source>
        <strain evidence="7">E1425</strain>
    </source>
</reference>
<keyword evidence="8" id="KW-1185">Reference proteome</keyword>
<accession>A0A9P3HLS7</accession>
<evidence type="ECO:0000256" key="5">
    <source>
        <dbReference type="PIRSR" id="PIRSR006386-1"/>
    </source>
</evidence>
<dbReference type="GO" id="GO:0005777">
    <property type="term" value="C:peroxisome"/>
    <property type="evidence" value="ECO:0007669"/>
    <property type="project" value="TreeGrafter"/>
</dbReference>
<dbReference type="PANTHER" id="PTHR42943:SF2">
    <property type="entry name" value="GLUTATHIONE S-TRANSFERASE KAPPA 1"/>
    <property type="match status" value="1"/>
</dbReference>
<dbReference type="OrthoDB" id="4664297at2759"/>
<dbReference type="InterPro" id="IPR051924">
    <property type="entry name" value="GST_Kappa/NadH"/>
</dbReference>
<name>A0A9P3HLS7_9FUNG</name>
<evidence type="ECO:0000256" key="1">
    <source>
        <dbReference type="ARBA" id="ARBA00006494"/>
    </source>
</evidence>
<dbReference type="GO" id="GO:0004602">
    <property type="term" value="F:glutathione peroxidase activity"/>
    <property type="evidence" value="ECO:0007669"/>
    <property type="project" value="TreeGrafter"/>
</dbReference>
<dbReference type="GO" id="GO:0006749">
    <property type="term" value="P:glutathione metabolic process"/>
    <property type="evidence" value="ECO:0007669"/>
    <property type="project" value="TreeGrafter"/>
</dbReference>
<dbReference type="InterPro" id="IPR001853">
    <property type="entry name" value="DSBA-like_thioredoxin_dom"/>
</dbReference>
<evidence type="ECO:0000256" key="2">
    <source>
        <dbReference type="ARBA" id="ARBA00022679"/>
    </source>
</evidence>
<dbReference type="AlphaFoldDB" id="A0A9P3HLS7"/>
<dbReference type="EC" id="2.5.1.18" evidence="4"/>
<comment type="catalytic activity">
    <reaction evidence="3 4">
        <text>RX + glutathione = an S-substituted glutathione + a halide anion + H(+)</text>
        <dbReference type="Rhea" id="RHEA:16437"/>
        <dbReference type="ChEBI" id="CHEBI:15378"/>
        <dbReference type="ChEBI" id="CHEBI:16042"/>
        <dbReference type="ChEBI" id="CHEBI:17792"/>
        <dbReference type="ChEBI" id="CHEBI:57925"/>
        <dbReference type="ChEBI" id="CHEBI:90779"/>
        <dbReference type="EC" id="2.5.1.18"/>
    </reaction>
</comment>
<dbReference type="SUPFAM" id="SSF52833">
    <property type="entry name" value="Thioredoxin-like"/>
    <property type="match status" value="1"/>
</dbReference>
<gene>
    <name evidence="7" type="ORF">EMPS_11212</name>
</gene>
<feature type="active site" description="Nucleophile" evidence="5">
    <location>
        <position position="15"/>
    </location>
</feature>
<sequence>MTSPASIVCYYDIVSPYSYFGVMLLNRYKEKWGDKVQVELRPMFLHGIMTGSKNQPPANVPAKGTYMFSDLNRICNMTGIPYSFPSQFPVMTVHVMRLLIVIQKCEPALYQACVEALYGAYWGKGEDVTQKEVIMAALAPVFNGSESKVAELIQMAAEKDIKQKLVDNTNEALDKGAFGAPWFVVKQAGSDEEHFFFGSDRFELMTNFLDLPYYGLAVNKSAKL</sequence>